<sequence length="83" mass="9109">MRQRREAIVVRWPTLCCALTKKADQPLGGFCSVALQSKPVEELLVALHLSLTMDSMVAPKLELLEEWHGGGKEEAEDDGSSTT</sequence>
<reference evidence="1 2" key="1">
    <citation type="submission" date="2022-12" db="EMBL/GenBank/DDBJ databases">
        <title>Chromosome-scale assembly of the Ensete ventricosum genome.</title>
        <authorList>
            <person name="Dussert Y."/>
            <person name="Stocks J."/>
            <person name="Wendawek A."/>
            <person name="Woldeyes F."/>
            <person name="Nichols R.A."/>
            <person name="Borrell J.S."/>
        </authorList>
    </citation>
    <scope>NUCLEOTIDE SEQUENCE [LARGE SCALE GENOMIC DNA]</scope>
    <source>
        <strain evidence="2">cv. Maze</strain>
        <tissue evidence="1">Seeds</tissue>
    </source>
</reference>
<name>A0AAV8QKF4_ENSVE</name>
<gene>
    <name evidence="1" type="ORF">OPV22_026638</name>
</gene>
<dbReference type="EMBL" id="JAQQAF010000007">
    <property type="protein sequence ID" value="KAJ8472295.1"/>
    <property type="molecule type" value="Genomic_DNA"/>
</dbReference>
<protein>
    <submittedName>
        <fullName evidence="1">Uncharacterized protein</fullName>
    </submittedName>
</protein>
<accession>A0AAV8QKF4</accession>
<dbReference type="Proteomes" id="UP001222027">
    <property type="component" value="Unassembled WGS sequence"/>
</dbReference>
<proteinExistence type="predicted"/>
<comment type="caution">
    <text evidence="1">The sequence shown here is derived from an EMBL/GenBank/DDBJ whole genome shotgun (WGS) entry which is preliminary data.</text>
</comment>
<dbReference type="AlphaFoldDB" id="A0AAV8QKF4"/>
<organism evidence="1 2">
    <name type="scientific">Ensete ventricosum</name>
    <name type="common">Abyssinian banana</name>
    <name type="synonym">Musa ensete</name>
    <dbReference type="NCBI Taxonomy" id="4639"/>
    <lineage>
        <taxon>Eukaryota</taxon>
        <taxon>Viridiplantae</taxon>
        <taxon>Streptophyta</taxon>
        <taxon>Embryophyta</taxon>
        <taxon>Tracheophyta</taxon>
        <taxon>Spermatophyta</taxon>
        <taxon>Magnoliopsida</taxon>
        <taxon>Liliopsida</taxon>
        <taxon>Zingiberales</taxon>
        <taxon>Musaceae</taxon>
        <taxon>Ensete</taxon>
    </lineage>
</organism>
<evidence type="ECO:0000313" key="2">
    <source>
        <dbReference type="Proteomes" id="UP001222027"/>
    </source>
</evidence>
<evidence type="ECO:0000313" key="1">
    <source>
        <dbReference type="EMBL" id="KAJ8472295.1"/>
    </source>
</evidence>
<keyword evidence="2" id="KW-1185">Reference proteome</keyword>